<dbReference type="RefSeq" id="WP_381177418.1">
    <property type="nucleotide sequence ID" value="NZ_JBHSFK010000050.1"/>
</dbReference>
<gene>
    <name evidence="2" type="ORF">ACFPIH_47550</name>
</gene>
<protein>
    <submittedName>
        <fullName evidence="2">Uncharacterized protein</fullName>
    </submittedName>
</protein>
<feature type="region of interest" description="Disordered" evidence="1">
    <location>
        <begin position="1"/>
        <end position="37"/>
    </location>
</feature>
<evidence type="ECO:0000256" key="1">
    <source>
        <dbReference type="SAM" id="MobiDB-lite"/>
    </source>
</evidence>
<evidence type="ECO:0000313" key="2">
    <source>
        <dbReference type="EMBL" id="MFC4507016.1"/>
    </source>
</evidence>
<name>A0ABV9B6R6_9ACTN</name>
<reference evidence="3" key="1">
    <citation type="journal article" date="2019" name="Int. J. Syst. Evol. Microbiol.">
        <title>The Global Catalogue of Microorganisms (GCM) 10K type strain sequencing project: providing services to taxonomists for standard genome sequencing and annotation.</title>
        <authorList>
            <consortium name="The Broad Institute Genomics Platform"/>
            <consortium name="The Broad Institute Genome Sequencing Center for Infectious Disease"/>
            <person name="Wu L."/>
            <person name="Ma J."/>
        </authorList>
    </citation>
    <scope>NUCLEOTIDE SEQUENCE [LARGE SCALE GENOMIC DNA]</scope>
    <source>
        <strain evidence="3">CGMCC 4.7177</strain>
    </source>
</reference>
<accession>A0ABV9B6R6</accession>
<dbReference type="Proteomes" id="UP001595839">
    <property type="component" value="Unassembled WGS sequence"/>
</dbReference>
<dbReference type="EMBL" id="JBHSFK010000050">
    <property type="protein sequence ID" value="MFC4507016.1"/>
    <property type="molecule type" value="Genomic_DNA"/>
</dbReference>
<organism evidence="2 3">
    <name type="scientific">Streptomyces vulcanius</name>
    <dbReference type="NCBI Taxonomy" id="1441876"/>
    <lineage>
        <taxon>Bacteria</taxon>
        <taxon>Bacillati</taxon>
        <taxon>Actinomycetota</taxon>
        <taxon>Actinomycetes</taxon>
        <taxon>Kitasatosporales</taxon>
        <taxon>Streptomycetaceae</taxon>
        <taxon>Streptomyces</taxon>
    </lineage>
</organism>
<evidence type="ECO:0000313" key="3">
    <source>
        <dbReference type="Proteomes" id="UP001595839"/>
    </source>
</evidence>
<comment type="caution">
    <text evidence="2">The sequence shown here is derived from an EMBL/GenBank/DDBJ whole genome shotgun (WGS) entry which is preliminary data.</text>
</comment>
<keyword evidence="3" id="KW-1185">Reference proteome</keyword>
<sequence>MTIDPNYHSSDPNDPYNIPGWTSQNQLPGPGYPAANPPAPFPADVAVQTVTATYMAEGGQPLPGSVLIQADRRYRDKATGDLVVPNARRLKVVNGSLSVDLPAGTDPDLDEPFLYSVHEVVPGGRKFMISVPYDVAGPLRLHDLVVTTDYKEIQPPRIYALSFRLGGY</sequence>
<proteinExistence type="predicted"/>